<feature type="repeat" description="TPR" evidence="1">
    <location>
        <begin position="607"/>
        <end position="640"/>
    </location>
</feature>
<feature type="compositionally biased region" description="Low complexity" evidence="2">
    <location>
        <begin position="748"/>
        <end position="766"/>
    </location>
</feature>
<keyword evidence="1" id="KW-0802">TPR repeat</keyword>
<dbReference type="PATRIC" id="fig|61647.15.peg.3336"/>
<dbReference type="Proteomes" id="UP000036196">
    <property type="component" value="Unassembled WGS sequence"/>
</dbReference>
<evidence type="ECO:0000256" key="2">
    <source>
        <dbReference type="SAM" id="MobiDB-lite"/>
    </source>
</evidence>
<dbReference type="SUPFAM" id="SSF48452">
    <property type="entry name" value="TPR-like"/>
    <property type="match status" value="2"/>
</dbReference>
<evidence type="ECO:0000313" key="6">
    <source>
        <dbReference type="Proteomes" id="UP000036196"/>
    </source>
</evidence>
<dbReference type="AlphaFoldDB" id="A0A0J5KXP4"/>
<comment type="caution">
    <text evidence="5">The sequence shown here is derived from an EMBL/GenBank/DDBJ whole genome shotgun (WGS) entry which is preliminary data.</text>
</comment>
<reference evidence="5 6" key="1">
    <citation type="submission" date="2015-05" db="EMBL/GenBank/DDBJ databases">
        <title>Genome sequences of Pluralibacter gergoviae.</title>
        <authorList>
            <person name="Greninger A.L."/>
            <person name="Miller S."/>
        </authorList>
    </citation>
    <scope>NUCLEOTIDE SEQUENCE [LARGE SCALE GENOMIC DNA]</scope>
    <source>
        <strain evidence="5 6">JS81F13</strain>
    </source>
</reference>
<evidence type="ECO:0000313" key="5">
    <source>
        <dbReference type="EMBL" id="KMK11295.1"/>
    </source>
</evidence>
<dbReference type="InterPro" id="IPR019734">
    <property type="entry name" value="TPR_rpt"/>
</dbReference>
<dbReference type="PROSITE" id="PS50005">
    <property type="entry name" value="TPR"/>
    <property type="match status" value="1"/>
</dbReference>
<dbReference type="SMART" id="SM00028">
    <property type="entry name" value="TPR"/>
    <property type="match status" value="3"/>
</dbReference>
<keyword evidence="3" id="KW-0732">Signal</keyword>
<feature type="chain" id="PRO_5009776429" evidence="3">
    <location>
        <begin position="26"/>
        <end position="985"/>
    </location>
</feature>
<evidence type="ECO:0000256" key="1">
    <source>
        <dbReference type="PROSITE-ProRule" id="PRU00339"/>
    </source>
</evidence>
<dbReference type="EMBL" id="LDZF01000031">
    <property type="protein sequence ID" value="KMK11295.1"/>
    <property type="molecule type" value="Genomic_DNA"/>
</dbReference>
<feature type="domain" description="Bacteriophage N4 adsorption protein A C-terminal" evidence="4">
    <location>
        <begin position="804"/>
        <end position="972"/>
    </location>
</feature>
<dbReference type="eggNOG" id="COG4783">
    <property type="taxonomic scope" value="Bacteria"/>
</dbReference>
<accession>A0A0J5KXP4</accession>
<dbReference type="STRING" id="61647.LG71_11510"/>
<dbReference type="Pfam" id="PF14559">
    <property type="entry name" value="TPR_19"/>
    <property type="match status" value="1"/>
</dbReference>
<dbReference type="InterPro" id="IPR025137">
    <property type="entry name" value="NfrA_C"/>
</dbReference>
<dbReference type="RefSeq" id="WP_048280609.1">
    <property type="nucleotide sequence ID" value="NZ_LDVW01000308.1"/>
</dbReference>
<keyword evidence="6" id="KW-1185">Reference proteome</keyword>
<evidence type="ECO:0000259" key="4">
    <source>
        <dbReference type="Pfam" id="PF13283"/>
    </source>
</evidence>
<dbReference type="Gene3D" id="1.25.40.10">
    <property type="entry name" value="Tetratricopeptide repeat domain"/>
    <property type="match status" value="1"/>
</dbReference>
<dbReference type="Pfam" id="PF13283">
    <property type="entry name" value="NfrA_C"/>
    <property type="match status" value="1"/>
</dbReference>
<name>A0A0J5KXP4_PLUGE</name>
<evidence type="ECO:0000256" key="3">
    <source>
        <dbReference type="SAM" id="SignalP"/>
    </source>
</evidence>
<gene>
    <name evidence="5" type="ORF">ABW06_22190</name>
</gene>
<sequence length="985" mass="110221">MNHHKRSRQALGLLIASLLSSGALAQDTGTSASALGLSDYRHFVIYPHLEKALRAQKANDEKTALAEFRHAHDQAPDNVPLTLYLVEAYRHFGHDRLAREVLSEQLRRHPQDVRLRQGLDAIPRAVAPVTTVEALLAEQRACARAPDSRCRSETGQDALRLERLDIALAQLDDAAFAAAPQGTALEKDLLQRAIYLRQWTMADNLYDRRAQRRALSDEEQQQWFDILLAGDLNARVASLQARGMFSSPRLQLAWASALAAKRDTEGLRRYLAGHRPRFDTAAQEQGWLYLISRTGAAAPAMLAGYAPQFAANRRYVVGEALPQAMRRGDYAEAQRLLNGVPQDEMLAERYALSIATHDRRQSLALARRLYQRAPGSASRLDALSWQLMQNGLDREAAQLLLKRYPFRGGAEQQSALVLRLGTLLQQYPQLATPAQTARLSAPLATPALREAQSGLPGTCPQTRRLLGDLSERYGATAWDRLATCYGSSLPGLALYAQQQAMRRRPDAYQQRAVAYRAYAVEDYQTALRAWRTVPAAQMSEADIMAAATTAQAAGDAQARDSWLDAAQRRGMDSSEAWWWLHAQRYLPDEPEKAMDALNRAIAIAPTPRALTARAALHRRLGQTPEAIADLRQALRIDPHNADTQASLGYALWSHKAYASARQALEKAHSATPDDPQVLRQLMYVSERLGDIAQTRRYAQEVIDELDADAAAAPLTPPQRQERFDVRRLHEDMGRRWTFNFNTSVGLNSGQSSSSSTQPGSSSPGQSYRSFGQMEAEYRLGRNVLLNGDILSAYSRVFADTANSGVAMPVKNPILGPGLRWKPLYDYTFFLAIEQQIPLDHHHGRRNTMLRASASFFNNGKYSDDWHPNGRGWFAHNLYLDAAQYLRDDTQAWTADYRTSWHQKIASAQTLEPYAHVQVNGNRDGRSEGNQLGGIGVRWNIWTGQRRYDAWPHKISLGLEYQRTFKAINQDAGERNNTFLTVGVHW</sequence>
<protein>
    <submittedName>
        <fullName evidence="5">Membrane protein</fullName>
    </submittedName>
</protein>
<feature type="signal peptide" evidence="3">
    <location>
        <begin position="1"/>
        <end position="25"/>
    </location>
</feature>
<organism evidence="5 6">
    <name type="scientific">Pluralibacter gergoviae</name>
    <name type="common">Enterobacter gergoviae</name>
    <dbReference type="NCBI Taxonomy" id="61647"/>
    <lineage>
        <taxon>Bacteria</taxon>
        <taxon>Pseudomonadati</taxon>
        <taxon>Pseudomonadota</taxon>
        <taxon>Gammaproteobacteria</taxon>
        <taxon>Enterobacterales</taxon>
        <taxon>Enterobacteriaceae</taxon>
        <taxon>Pluralibacter</taxon>
    </lineage>
</organism>
<dbReference type="InterPro" id="IPR011990">
    <property type="entry name" value="TPR-like_helical_dom_sf"/>
</dbReference>
<feature type="region of interest" description="Disordered" evidence="2">
    <location>
        <begin position="747"/>
        <end position="768"/>
    </location>
</feature>
<proteinExistence type="predicted"/>